<keyword evidence="3" id="KW-1133">Transmembrane helix</keyword>
<protein>
    <submittedName>
        <fullName evidence="4">CDP-alcohol phosphatidyltransferase</fullName>
    </submittedName>
</protein>
<name>A0A2T0GTZ6_ACTMO</name>
<feature type="transmembrane region" description="Helical" evidence="3">
    <location>
        <begin position="192"/>
        <end position="215"/>
    </location>
</feature>
<evidence type="ECO:0000256" key="3">
    <source>
        <dbReference type="SAM" id="Phobius"/>
    </source>
</evidence>
<keyword evidence="1 2" id="KW-0808">Transferase</keyword>
<dbReference type="STRING" id="1050202.GCA_000384035_02251"/>
<keyword evidence="3" id="KW-0472">Membrane</keyword>
<organism evidence="4 5">
    <name type="scientific">Actinopolyspora mortivallis</name>
    <dbReference type="NCBI Taxonomy" id="33906"/>
    <lineage>
        <taxon>Bacteria</taxon>
        <taxon>Bacillati</taxon>
        <taxon>Actinomycetota</taxon>
        <taxon>Actinomycetes</taxon>
        <taxon>Actinopolysporales</taxon>
        <taxon>Actinopolysporaceae</taxon>
        <taxon>Actinopolyspora</taxon>
    </lineage>
</organism>
<reference evidence="4 5" key="1">
    <citation type="submission" date="2018-03" db="EMBL/GenBank/DDBJ databases">
        <title>Actinopolyspora mortivallis from Sahara, screening for active biomolecules.</title>
        <authorList>
            <person name="Selama O."/>
            <person name="Wellington E.M.H."/>
            <person name="Hacene H."/>
        </authorList>
    </citation>
    <scope>NUCLEOTIDE SEQUENCE [LARGE SCALE GENOMIC DNA]</scope>
    <source>
        <strain evidence="4 5">M5A</strain>
    </source>
</reference>
<proteinExistence type="inferred from homology"/>
<dbReference type="RefSeq" id="WP_106114526.1">
    <property type="nucleotide sequence ID" value="NZ_PVSR01000029.1"/>
</dbReference>
<keyword evidence="5" id="KW-1185">Reference proteome</keyword>
<dbReference type="Proteomes" id="UP000239352">
    <property type="component" value="Unassembled WGS sequence"/>
</dbReference>
<dbReference type="Pfam" id="PF01066">
    <property type="entry name" value="CDP-OH_P_transf"/>
    <property type="match status" value="1"/>
</dbReference>
<dbReference type="AlphaFoldDB" id="A0A2T0GTZ6"/>
<dbReference type="EMBL" id="PVSR01000029">
    <property type="protein sequence ID" value="PRW62570.1"/>
    <property type="molecule type" value="Genomic_DNA"/>
</dbReference>
<feature type="transmembrane region" description="Helical" evidence="3">
    <location>
        <begin position="151"/>
        <end position="172"/>
    </location>
</feature>
<evidence type="ECO:0000313" key="5">
    <source>
        <dbReference type="Proteomes" id="UP000239352"/>
    </source>
</evidence>
<gene>
    <name evidence="4" type="ORF">CEP50_14700</name>
</gene>
<comment type="similarity">
    <text evidence="2">Belongs to the CDP-alcohol phosphatidyltransferase class-I family.</text>
</comment>
<dbReference type="InParanoid" id="A0A2T0GTZ6"/>
<dbReference type="PROSITE" id="PS00379">
    <property type="entry name" value="CDP_ALCOHOL_P_TRANSF"/>
    <property type="match status" value="1"/>
</dbReference>
<keyword evidence="3" id="KW-0812">Transmembrane</keyword>
<dbReference type="InterPro" id="IPR048254">
    <property type="entry name" value="CDP_ALCOHOL_P_TRANSF_CS"/>
</dbReference>
<dbReference type="InterPro" id="IPR000462">
    <property type="entry name" value="CDP-OH_P_trans"/>
</dbReference>
<dbReference type="Gene3D" id="1.20.120.1760">
    <property type="match status" value="1"/>
</dbReference>
<dbReference type="GO" id="GO:0016780">
    <property type="term" value="F:phosphotransferase activity, for other substituted phosphate groups"/>
    <property type="evidence" value="ECO:0007669"/>
    <property type="project" value="InterPro"/>
</dbReference>
<dbReference type="GO" id="GO:0008654">
    <property type="term" value="P:phospholipid biosynthetic process"/>
    <property type="evidence" value="ECO:0007669"/>
    <property type="project" value="InterPro"/>
</dbReference>
<evidence type="ECO:0000313" key="4">
    <source>
        <dbReference type="EMBL" id="PRW62570.1"/>
    </source>
</evidence>
<comment type="caution">
    <text evidence="4">The sequence shown here is derived from an EMBL/GenBank/DDBJ whole genome shotgun (WGS) entry which is preliminary data.</text>
</comment>
<dbReference type="InterPro" id="IPR043130">
    <property type="entry name" value="CDP-OH_PTrfase_TM_dom"/>
</dbReference>
<accession>A0A2T0GTZ6</accession>
<dbReference type="GO" id="GO:0016020">
    <property type="term" value="C:membrane"/>
    <property type="evidence" value="ECO:0007669"/>
    <property type="project" value="InterPro"/>
</dbReference>
<evidence type="ECO:0000256" key="2">
    <source>
        <dbReference type="RuleBase" id="RU003750"/>
    </source>
</evidence>
<sequence length="255" mass="27031">MLGSPSTRDNRSADAGWKATLARLPDVQKSARGAPAYSRFVNRRAGGLLAALAHLWGRTPNQVTGVSALCTFLGVLAVALLPPSPAQGVAVCLALLLGYALDSADGQLARLRGGGGPAGEWLDHVVDSAKIPLVHVAVLVSWYSFVEQPVGWSLVPLGFAVVESVLFFGMILNDQLRRVHGGRTGPAQASSVWRSLLVAPTDYGVLCLSFALLGFPMVFRTVYTALFLAHALFACAALPAWFLRMRRLTIGGGQP</sequence>
<feature type="transmembrane region" description="Helical" evidence="3">
    <location>
        <begin position="63"/>
        <end position="81"/>
    </location>
</feature>
<evidence type="ECO:0000256" key="1">
    <source>
        <dbReference type="ARBA" id="ARBA00022679"/>
    </source>
</evidence>
<feature type="transmembrane region" description="Helical" evidence="3">
    <location>
        <begin position="221"/>
        <end position="243"/>
    </location>
</feature>